<dbReference type="PANTHER" id="PTHR11360:SF284">
    <property type="entry name" value="EG:103B4.3 PROTEIN-RELATED"/>
    <property type="match status" value="1"/>
</dbReference>
<feature type="transmembrane region" description="Helical" evidence="2">
    <location>
        <begin position="172"/>
        <end position="199"/>
    </location>
</feature>
<dbReference type="PANTHER" id="PTHR11360">
    <property type="entry name" value="MONOCARBOXYLATE TRANSPORTER"/>
    <property type="match status" value="1"/>
</dbReference>
<feature type="transmembrane region" description="Helical" evidence="2">
    <location>
        <begin position="582"/>
        <end position="604"/>
    </location>
</feature>
<keyword evidence="2" id="KW-0812">Transmembrane</keyword>
<comment type="subcellular location">
    <subcellularLocation>
        <location evidence="1">Membrane</location>
        <topology evidence="1">Multi-pass membrane protein</topology>
    </subcellularLocation>
</comment>
<dbReference type="Pfam" id="PF07690">
    <property type="entry name" value="MFS_1"/>
    <property type="match status" value="2"/>
</dbReference>
<feature type="transmembrane region" description="Helical" evidence="2">
    <location>
        <begin position="117"/>
        <end position="137"/>
    </location>
</feature>
<evidence type="ECO:0000259" key="3">
    <source>
        <dbReference type="PROSITE" id="PS50850"/>
    </source>
</evidence>
<name>A0A1S3HD40_LINAN</name>
<feature type="transmembrane region" description="Helical" evidence="2">
    <location>
        <begin position="490"/>
        <end position="511"/>
    </location>
</feature>
<dbReference type="OMA" id="ERNHIAM"/>
<feature type="transmembrane region" description="Helical" evidence="2">
    <location>
        <begin position="149"/>
        <end position="166"/>
    </location>
</feature>
<sequence length="668" mass="74023">MTYLMYCTGFNVEETVKPNTYPDNTYFFCRRHPGEMDKEEEIKLNSGKVNESGVHPIPVVRGVGRPRKRRCKDVKDYGWAWVVCFGSFVINFLADGILFSFGVLYLELLDYFGASKAVTAAVGSTTMGMHMLAGPLVSALVNRFGCRRVTITGSLLASFSIFVSTFSPNIYIMIVTLGFLTGLGIGMMYIPAIIIIGFYFERRRALANGLGMCGSGIGFFAYAPLTKYLFEIFYWKGGLIIIAGITLHGVISGAVYRTIEEDDEEDESDLTTKSRTLHLQTDGAPKPVDTFDTGLSGTEHPFSSLRSLNINNYPWDEKPHKNFLSNPQVNRVKMEHFNSSTPPNAPNSMVTLSQDRDNTEARTSWKKMLPKHNHRLSHSRRSLNSNSRLGPLYRKDIFYSGSIMNLKEYKESSSINSFKHSMSNLPLEESPEQVDSSTFKDVLVMMLDPVLFKNPVFVVLAISHFLWTAQTTPFTYIGDHAVHHGMNKQHAAFLLMCSGITSTISRVVMGLVADCQRVDPLKLYYCSLILQSIICMALPFCHTFEILIACALAFGFNAGSYVSLRTIVIVDLLGVGKLTNAFGWIAMFQGIGYIICPVITGSIHDVSGNFYAPFGLAAALFFLAGLVCFPLRHLARSRAKCNLCGELLTKCSGKCSEIATSETFSGGS</sequence>
<feature type="transmembrane region" description="Helical" evidence="2">
    <location>
        <begin position="77"/>
        <end position="105"/>
    </location>
</feature>
<dbReference type="GO" id="GO:0016020">
    <property type="term" value="C:membrane"/>
    <property type="evidence" value="ECO:0007669"/>
    <property type="project" value="UniProtKB-SubCell"/>
</dbReference>
<evidence type="ECO:0000256" key="1">
    <source>
        <dbReference type="ARBA" id="ARBA00004141"/>
    </source>
</evidence>
<feature type="transmembrane region" description="Helical" evidence="2">
    <location>
        <begin position="206"/>
        <end position="225"/>
    </location>
</feature>
<reference evidence="5" key="1">
    <citation type="submission" date="2025-08" db="UniProtKB">
        <authorList>
            <consortium name="RefSeq"/>
        </authorList>
    </citation>
    <scope>IDENTIFICATION</scope>
    <source>
        <tissue evidence="5">Gonads</tissue>
    </source>
</reference>
<feature type="transmembrane region" description="Helical" evidence="2">
    <location>
        <begin position="450"/>
        <end position="470"/>
    </location>
</feature>
<dbReference type="InterPro" id="IPR036259">
    <property type="entry name" value="MFS_trans_sf"/>
</dbReference>
<dbReference type="KEGG" id="lak:106153873"/>
<feature type="transmembrane region" description="Helical" evidence="2">
    <location>
        <begin position="546"/>
        <end position="570"/>
    </location>
</feature>
<dbReference type="RefSeq" id="XP_013383456.2">
    <property type="nucleotide sequence ID" value="XM_013528002.2"/>
</dbReference>
<gene>
    <name evidence="5" type="primary">LOC106153873</name>
</gene>
<dbReference type="SUPFAM" id="SSF103473">
    <property type="entry name" value="MFS general substrate transporter"/>
    <property type="match status" value="1"/>
</dbReference>
<evidence type="ECO:0000313" key="5">
    <source>
        <dbReference type="RefSeq" id="XP_013383456.2"/>
    </source>
</evidence>
<dbReference type="InterPro" id="IPR011701">
    <property type="entry name" value="MFS"/>
</dbReference>
<keyword evidence="2" id="KW-0472">Membrane</keyword>
<feature type="transmembrane region" description="Helical" evidence="2">
    <location>
        <begin position="237"/>
        <end position="256"/>
    </location>
</feature>
<dbReference type="PROSITE" id="PS50850">
    <property type="entry name" value="MFS"/>
    <property type="match status" value="1"/>
</dbReference>
<dbReference type="OrthoDB" id="2213137at2759"/>
<keyword evidence="4" id="KW-1185">Reference proteome</keyword>
<dbReference type="InParanoid" id="A0A1S3HD40"/>
<proteinExistence type="predicted"/>
<protein>
    <submittedName>
        <fullName evidence="5">Monocarboxylate transporter 12-like</fullName>
    </submittedName>
</protein>
<dbReference type="GO" id="GO:0008028">
    <property type="term" value="F:monocarboxylic acid transmembrane transporter activity"/>
    <property type="evidence" value="ECO:0007669"/>
    <property type="project" value="TreeGrafter"/>
</dbReference>
<evidence type="ECO:0000313" key="4">
    <source>
        <dbReference type="Proteomes" id="UP000085678"/>
    </source>
</evidence>
<dbReference type="InterPro" id="IPR020846">
    <property type="entry name" value="MFS_dom"/>
</dbReference>
<accession>A0A1S3HD40</accession>
<feature type="transmembrane region" description="Helical" evidence="2">
    <location>
        <begin position="523"/>
        <end position="540"/>
    </location>
</feature>
<organism evidence="4 5">
    <name type="scientific">Lingula anatina</name>
    <name type="common">Brachiopod</name>
    <name type="synonym">Lingula unguis</name>
    <dbReference type="NCBI Taxonomy" id="7574"/>
    <lineage>
        <taxon>Eukaryota</taxon>
        <taxon>Metazoa</taxon>
        <taxon>Spiralia</taxon>
        <taxon>Lophotrochozoa</taxon>
        <taxon>Brachiopoda</taxon>
        <taxon>Linguliformea</taxon>
        <taxon>Lingulata</taxon>
        <taxon>Lingulida</taxon>
        <taxon>Linguloidea</taxon>
        <taxon>Lingulidae</taxon>
        <taxon>Lingula</taxon>
    </lineage>
</organism>
<dbReference type="InterPro" id="IPR050327">
    <property type="entry name" value="Proton-linked_MCT"/>
</dbReference>
<dbReference type="Proteomes" id="UP000085678">
    <property type="component" value="Unplaced"/>
</dbReference>
<dbReference type="CDD" id="cd17352">
    <property type="entry name" value="MFS_MCT_SLC16"/>
    <property type="match status" value="1"/>
</dbReference>
<evidence type="ECO:0000256" key="2">
    <source>
        <dbReference type="SAM" id="Phobius"/>
    </source>
</evidence>
<keyword evidence="2" id="KW-1133">Transmembrane helix</keyword>
<feature type="transmembrane region" description="Helical" evidence="2">
    <location>
        <begin position="610"/>
        <end position="631"/>
    </location>
</feature>
<feature type="domain" description="Major facilitator superfamily (MFS) profile" evidence="3">
    <location>
        <begin position="80"/>
        <end position="636"/>
    </location>
</feature>
<dbReference type="Gene3D" id="1.20.1250.20">
    <property type="entry name" value="MFS general substrate transporter like domains"/>
    <property type="match status" value="2"/>
</dbReference>
<dbReference type="GeneID" id="106153873"/>
<dbReference type="AlphaFoldDB" id="A0A1S3HD40"/>